<evidence type="ECO:0000259" key="3">
    <source>
        <dbReference type="PROSITE" id="PS51462"/>
    </source>
</evidence>
<proteinExistence type="predicted"/>
<name>A0A0B6CQB8_9GAMM</name>
<evidence type="ECO:0000313" key="5">
    <source>
        <dbReference type="Proteomes" id="UP000031830"/>
    </source>
</evidence>
<dbReference type="GO" id="GO:0016787">
    <property type="term" value="F:hydrolase activity"/>
    <property type="evidence" value="ECO:0007669"/>
    <property type="project" value="UniProtKB-KW"/>
</dbReference>
<accession>A0A0B6CQB8</accession>
<sequence length="128" mass="14655">MIHAAAFVAIKDNKILLTRTRDNTIWYQAGGKIEQDETPIQTIVRELKEELSLELTTDDMRYLGNITTDNHDRTTTVSLECFTAEINQEIKPCAEISAIKWFDFDDTEFVAPAVLEVIAKYKSGEWQI</sequence>
<evidence type="ECO:0000256" key="1">
    <source>
        <dbReference type="ARBA" id="ARBA00001946"/>
    </source>
</evidence>
<dbReference type="Proteomes" id="UP000031830">
    <property type="component" value="Chromosome"/>
</dbReference>
<dbReference type="SUPFAM" id="SSF55811">
    <property type="entry name" value="Nudix"/>
    <property type="match status" value="1"/>
</dbReference>
<dbReference type="PROSITE" id="PS51462">
    <property type="entry name" value="NUDIX"/>
    <property type="match status" value="1"/>
</dbReference>
<evidence type="ECO:0000313" key="4">
    <source>
        <dbReference type="EMBL" id="AJI52669.1"/>
    </source>
</evidence>
<dbReference type="EMBL" id="CP009440">
    <property type="protein sequence ID" value="AJI52669.1"/>
    <property type="molecule type" value="Genomic_DNA"/>
</dbReference>
<dbReference type="PANTHER" id="PTHR43046:SF14">
    <property type="entry name" value="MUTT_NUDIX FAMILY PROTEIN"/>
    <property type="match status" value="1"/>
</dbReference>
<reference evidence="4 5" key="1">
    <citation type="journal article" date="2015" name="Genome Announc.">
        <title>Genome sequencing of 18 francisella strains to aid in assay development and testing.</title>
        <authorList>
            <person name="Johnson S.L."/>
            <person name="Daligault H.E."/>
            <person name="Davenport K.W."/>
            <person name="Coyne S.R."/>
            <person name="Frey K.G."/>
            <person name="Koroleva G.I."/>
            <person name="Broomall S.M."/>
            <person name="Bishop-Lilly K.A."/>
            <person name="Bruce D.C."/>
            <person name="Chertkov O."/>
            <person name="Freitas T."/>
            <person name="Jaissle J."/>
            <person name="Ladner J.T."/>
            <person name="Rosenzweig C.N."/>
            <person name="Gibbons H.S."/>
            <person name="Palacios G.F."/>
            <person name="Redden C.L."/>
            <person name="Xu Y."/>
            <person name="Minogue T.D."/>
            <person name="Chain P.S."/>
        </authorList>
    </citation>
    <scope>NUCLEOTIDE SEQUENCE [LARGE SCALE GENOMIC DNA]</scope>
    <source>
        <strain evidence="4 5">GA01-2794</strain>
    </source>
</reference>
<dbReference type="Gene3D" id="3.90.79.10">
    <property type="entry name" value="Nucleoside Triphosphate Pyrophosphohydrolase"/>
    <property type="match status" value="1"/>
</dbReference>
<feature type="domain" description="Nudix hydrolase" evidence="3">
    <location>
        <begin position="1"/>
        <end position="128"/>
    </location>
</feature>
<keyword evidence="2" id="KW-0378">Hydrolase</keyword>
<evidence type="ECO:0000256" key="2">
    <source>
        <dbReference type="ARBA" id="ARBA00022801"/>
    </source>
</evidence>
<dbReference type="InterPro" id="IPR015797">
    <property type="entry name" value="NUDIX_hydrolase-like_dom_sf"/>
</dbReference>
<dbReference type="RefSeq" id="WP_044525489.1">
    <property type="nucleotide sequence ID" value="NZ_CP009440.1"/>
</dbReference>
<gene>
    <name evidence="4" type="ORF">LA55_188</name>
</gene>
<dbReference type="InterPro" id="IPR000086">
    <property type="entry name" value="NUDIX_hydrolase_dom"/>
</dbReference>
<dbReference type="KEGG" id="fpz:LA55_188"/>
<dbReference type="PANTHER" id="PTHR43046">
    <property type="entry name" value="GDP-MANNOSE MANNOSYL HYDROLASE"/>
    <property type="match status" value="1"/>
</dbReference>
<dbReference type="Pfam" id="PF00293">
    <property type="entry name" value="NUDIX"/>
    <property type="match status" value="1"/>
</dbReference>
<dbReference type="AlphaFoldDB" id="A0A0B6CQB8"/>
<comment type="cofactor">
    <cofactor evidence="1">
        <name>Mg(2+)</name>
        <dbReference type="ChEBI" id="CHEBI:18420"/>
    </cofactor>
</comment>
<protein>
    <submittedName>
        <fullName evidence="4">NUDIX domain protein</fullName>
    </submittedName>
</protein>
<dbReference type="CDD" id="cd04690">
    <property type="entry name" value="NUDIX_Hydrolase"/>
    <property type="match status" value="1"/>
</dbReference>
<organism evidence="4 5">
    <name type="scientific">Francisella philomiragia</name>
    <dbReference type="NCBI Taxonomy" id="28110"/>
    <lineage>
        <taxon>Bacteria</taxon>
        <taxon>Pseudomonadati</taxon>
        <taxon>Pseudomonadota</taxon>
        <taxon>Gammaproteobacteria</taxon>
        <taxon>Thiotrichales</taxon>
        <taxon>Francisellaceae</taxon>
        <taxon>Francisella</taxon>
    </lineage>
</organism>
<dbReference type="OrthoDB" id="9801098at2"/>
<dbReference type="STRING" id="28110.KU46_742"/>